<accession>A0A1I7VL02</accession>
<accession>A0A1S0UNP7</accession>
<dbReference type="Pfam" id="PF00098">
    <property type="entry name" value="zf-CCHC"/>
    <property type="match status" value="1"/>
</dbReference>
<keyword evidence="4" id="KW-1185">Reference proteome</keyword>
<feature type="domain" description="CCHC-type" evidence="2">
    <location>
        <begin position="127"/>
        <end position="142"/>
    </location>
</feature>
<feature type="domain" description="CCHC-type" evidence="2">
    <location>
        <begin position="179"/>
        <end position="194"/>
    </location>
</feature>
<dbReference type="Gene3D" id="4.10.60.10">
    <property type="entry name" value="Zinc finger, CCHC-type"/>
    <property type="match status" value="2"/>
</dbReference>
<dbReference type="RefSeq" id="XP_020307269.1">
    <property type="nucleotide sequence ID" value="XM_020449254.1"/>
</dbReference>
<keyword evidence="1" id="KW-0862">Zinc</keyword>
<dbReference type="GO" id="GO:0008270">
    <property type="term" value="F:zinc ion binding"/>
    <property type="evidence" value="ECO:0007669"/>
    <property type="project" value="UniProtKB-KW"/>
</dbReference>
<sequence>MSSQELSRIAKSLITVTDLEEVKRRVRQLWKDGQLEKLQAAKLIRRWRSRQWQNKQKENREALINSLSARLDAAEEQTLDDVKQLINEYLVSGKIAYEDGALLIKKWRKRQSRRIKRQLEKGNKSCCFFCRQTGHKFSECPERDDEIMGSGICFKCGSTEHISSRCHRKNVRGFPYATCFVCRQQGHLSRDCDKNANGIYPDGGSCNLCGSQKHLKKHCPLKKDTDDNSQTESLVVARNNAAGGDDDLPYIENSAVNIKITKKLERKVVHV</sequence>
<dbReference type="Proteomes" id="UP000095285">
    <property type="component" value="Unassembled WGS sequence"/>
</dbReference>
<reference evidence="3 4" key="1">
    <citation type="submission" date="2012-04" db="EMBL/GenBank/DDBJ databases">
        <title>The Genome Sequence of Loa loa.</title>
        <authorList>
            <consortium name="The Broad Institute Genome Sequencing Platform"/>
            <consortium name="Broad Institute Genome Sequencing Center for Infectious Disease"/>
            <person name="Nutman T.B."/>
            <person name="Fink D.L."/>
            <person name="Russ C."/>
            <person name="Young S."/>
            <person name="Zeng Q."/>
            <person name="Gargeya S."/>
            <person name="Alvarado L."/>
            <person name="Berlin A."/>
            <person name="Chapman S.B."/>
            <person name="Chen Z."/>
            <person name="Freedman E."/>
            <person name="Gellesch M."/>
            <person name="Goldberg J."/>
            <person name="Griggs A."/>
            <person name="Gujja S."/>
            <person name="Heilman E.R."/>
            <person name="Heiman D."/>
            <person name="Howarth C."/>
            <person name="Mehta T."/>
            <person name="Neiman D."/>
            <person name="Pearson M."/>
            <person name="Roberts A."/>
            <person name="Saif S."/>
            <person name="Shea T."/>
            <person name="Shenoy N."/>
            <person name="Sisk P."/>
            <person name="Stolte C."/>
            <person name="Sykes S."/>
            <person name="White J."/>
            <person name="Yandava C."/>
            <person name="Haas B."/>
            <person name="Henn M.R."/>
            <person name="Nusbaum C."/>
            <person name="Birren B."/>
        </authorList>
    </citation>
    <scope>NUCLEOTIDE SEQUENCE [LARGE SCALE GENOMIC DNA]</scope>
</reference>
<dbReference type="InterPro" id="IPR036875">
    <property type="entry name" value="Znf_CCHC_sf"/>
</dbReference>
<evidence type="ECO:0000313" key="3">
    <source>
        <dbReference type="EMBL" id="EJD76474.1"/>
    </source>
</evidence>
<evidence type="ECO:0000313" key="4">
    <source>
        <dbReference type="Proteomes" id="UP000095285"/>
    </source>
</evidence>
<dbReference type="CTD" id="31251432"/>
<dbReference type="GO" id="GO:0003676">
    <property type="term" value="F:nucleic acid binding"/>
    <property type="evidence" value="ECO:0007669"/>
    <property type="project" value="InterPro"/>
</dbReference>
<dbReference type="SMART" id="SM00343">
    <property type="entry name" value="ZnF_C2HC"/>
    <property type="match status" value="4"/>
</dbReference>
<dbReference type="OrthoDB" id="3863715at2759"/>
<dbReference type="PANTHER" id="PTHR46242">
    <property type="entry name" value="ZINC FINGER CCHC DOMAIN-CONTAINING PROTEIN 9 ZCCHC9"/>
    <property type="match status" value="1"/>
</dbReference>
<dbReference type="PROSITE" id="PS50158">
    <property type="entry name" value="ZF_CCHC"/>
    <property type="match status" value="2"/>
</dbReference>
<gene>
    <name evidence="3 5" type="ORF">LOAG_16603</name>
</gene>
<dbReference type="InterPro" id="IPR001878">
    <property type="entry name" value="Znf_CCHC"/>
</dbReference>
<dbReference type="AlphaFoldDB" id="A0A1I7VL02"/>
<dbReference type="FunCoup" id="A0A1I7VL02">
    <property type="interactions" value="492"/>
</dbReference>
<keyword evidence="1" id="KW-0863">Zinc-finger</keyword>
<proteinExistence type="predicted"/>
<evidence type="ECO:0000256" key="1">
    <source>
        <dbReference type="PROSITE-ProRule" id="PRU00047"/>
    </source>
</evidence>
<dbReference type="GO" id="GO:0019899">
    <property type="term" value="F:enzyme binding"/>
    <property type="evidence" value="ECO:0007669"/>
    <property type="project" value="UniProtKB-ARBA"/>
</dbReference>
<keyword evidence="1" id="KW-0479">Metal-binding</keyword>
<evidence type="ECO:0000259" key="2">
    <source>
        <dbReference type="PROSITE" id="PS50158"/>
    </source>
</evidence>
<dbReference type="eggNOG" id="KOG4400">
    <property type="taxonomic scope" value="Eukaryota"/>
</dbReference>
<dbReference type="EMBL" id="JH712074">
    <property type="protein sequence ID" value="EJD76474.1"/>
    <property type="molecule type" value="Genomic_DNA"/>
</dbReference>
<dbReference type="PANTHER" id="PTHR46242:SF1">
    <property type="entry name" value="ZINC FINGER CCHC DOMAIN-CONTAINING PROTEIN 9"/>
    <property type="match status" value="1"/>
</dbReference>
<dbReference type="InterPro" id="IPR042246">
    <property type="entry name" value="ZCCHC9"/>
</dbReference>
<dbReference type="GeneID" id="31251432"/>
<dbReference type="OMA" id="CRQTGHK"/>
<dbReference type="WBParaSite" id="EN70_3725">
    <property type="protein sequence ID" value="EN70_3725"/>
    <property type="gene ID" value="EN70_3725"/>
</dbReference>
<reference evidence="5" key="2">
    <citation type="submission" date="2016-11" db="UniProtKB">
        <authorList>
            <consortium name="WormBaseParasite"/>
        </authorList>
    </citation>
    <scope>IDENTIFICATION</scope>
</reference>
<name>A0A1I7VL02_LOALO</name>
<dbReference type="GO" id="GO:0005730">
    <property type="term" value="C:nucleolus"/>
    <property type="evidence" value="ECO:0007669"/>
    <property type="project" value="TreeGrafter"/>
</dbReference>
<evidence type="ECO:0000313" key="5">
    <source>
        <dbReference type="WBParaSite" id="EN70_3725"/>
    </source>
</evidence>
<organism evidence="4 5">
    <name type="scientific">Loa loa</name>
    <name type="common">Eye worm</name>
    <name type="synonym">Filaria loa</name>
    <dbReference type="NCBI Taxonomy" id="7209"/>
    <lineage>
        <taxon>Eukaryota</taxon>
        <taxon>Metazoa</taxon>
        <taxon>Ecdysozoa</taxon>
        <taxon>Nematoda</taxon>
        <taxon>Chromadorea</taxon>
        <taxon>Rhabditida</taxon>
        <taxon>Spirurina</taxon>
        <taxon>Spiruromorpha</taxon>
        <taxon>Filarioidea</taxon>
        <taxon>Onchocercidae</taxon>
        <taxon>Loa</taxon>
    </lineage>
</organism>
<dbReference type="SUPFAM" id="SSF57756">
    <property type="entry name" value="Retrovirus zinc finger-like domains"/>
    <property type="match status" value="2"/>
</dbReference>
<dbReference type="STRING" id="7209.A0A1I7VL02"/>
<protein>
    <submittedName>
        <fullName evidence="5">CCHC-type domain-containing protein</fullName>
    </submittedName>
</protein>
<dbReference type="KEGG" id="loa:LOAG_16603"/>